<proteinExistence type="predicted"/>
<keyword evidence="3 6" id="KW-0812">Transmembrane</keyword>
<organism evidence="8 9">
    <name type="scientific">Legionella lytica</name>
    <dbReference type="NCBI Taxonomy" id="96232"/>
    <lineage>
        <taxon>Bacteria</taxon>
        <taxon>Pseudomonadati</taxon>
        <taxon>Pseudomonadota</taxon>
        <taxon>Gammaproteobacteria</taxon>
        <taxon>Legionellales</taxon>
        <taxon>Legionellaceae</taxon>
        <taxon>Legionella</taxon>
    </lineage>
</organism>
<evidence type="ECO:0000256" key="1">
    <source>
        <dbReference type="ARBA" id="ARBA00004651"/>
    </source>
</evidence>
<protein>
    <submittedName>
        <fullName evidence="8">LTA synthase family protein</fullName>
    </submittedName>
</protein>
<feature type="transmembrane region" description="Helical" evidence="6">
    <location>
        <begin position="143"/>
        <end position="163"/>
    </location>
</feature>
<dbReference type="InterPro" id="IPR000917">
    <property type="entry name" value="Sulfatase_N"/>
</dbReference>
<evidence type="ECO:0000256" key="4">
    <source>
        <dbReference type="ARBA" id="ARBA00022989"/>
    </source>
</evidence>
<dbReference type="RefSeq" id="WP_400188439.1">
    <property type="nucleotide sequence ID" value="NZ_JBGORX010000007.1"/>
</dbReference>
<feature type="transmembrane region" description="Helical" evidence="6">
    <location>
        <begin position="34"/>
        <end position="52"/>
    </location>
</feature>
<dbReference type="SUPFAM" id="SSF53649">
    <property type="entry name" value="Alkaline phosphatase-like"/>
    <property type="match status" value="1"/>
</dbReference>
<dbReference type="EMBL" id="JBGORX010000007">
    <property type="protein sequence ID" value="MFJ1269626.1"/>
    <property type="molecule type" value="Genomic_DNA"/>
</dbReference>
<evidence type="ECO:0000256" key="3">
    <source>
        <dbReference type="ARBA" id="ARBA00022692"/>
    </source>
</evidence>
<evidence type="ECO:0000259" key="7">
    <source>
        <dbReference type="Pfam" id="PF00884"/>
    </source>
</evidence>
<sequence length="499" mass="56978">MLNYLIGIISAVLLTFCLERCLKPNTCWMWQRPFASFLIHIGVCAFTFVLIMLISHRIYFSLIGVISLFLLLVLVNNAKYTSLREVFIFQDMGYLANAIKHPRLYIPFLGIGFFLLLIGLFCSIIYLGLLAETSLLLKMSTTMFHFVVGISLVTTASLLVYAFQFLESPTFNPTIDLLKLGFLSSLFSYGVAEQRKNHVFEQPQRVSISSSHSRPNLVVVQSESFFDARRLYSGVSPDVLQTFDKIKKVSYLSGRVVVPAWGANTVRTEFSFLSGLELSKLGVHQFNPYRKMVNQEMVTLASELRQLGYRTVCIHPFSQKFYSRHKVYPLMGFDEFIDIEQFSAKDYFGPYIGDLAVAEKVSSLLNEGTDKPLFIFVITMENHGPLHLEQVHRGDEERLYRQAPPKGCDDLTLYLRHLSNADKMIDTLWSTLNSSSSDAVFCWYGDHVPIMANVYSTLSTPDGRTDYFLWSNQKKVKNDALMRDIAIHELSELIKLNMF</sequence>
<dbReference type="InterPro" id="IPR050448">
    <property type="entry name" value="OpgB/LTA_synthase_biosynth"/>
</dbReference>
<reference evidence="8 9" key="1">
    <citation type="submission" date="2024-08" db="EMBL/GenBank/DDBJ databases">
        <title>Draft Genome Sequence of Legionella lytica strain DSB2004, Isolated From a Fire Sprinkler System.</title>
        <authorList>
            <person name="Everhart A.D."/>
            <person name="Kidane D.T."/>
            <person name="Farone A.L."/>
            <person name="Farone M.B."/>
        </authorList>
    </citation>
    <scope>NUCLEOTIDE SEQUENCE [LARGE SCALE GENOMIC DNA]</scope>
    <source>
        <strain evidence="8 9">DSB2004</strain>
    </source>
</reference>
<evidence type="ECO:0000313" key="8">
    <source>
        <dbReference type="EMBL" id="MFJ1269626.1"/>
    </source>
</evidence>
<dbReference type="Gene3D" id="3.40.720.10">
    <property type="entry name" value="Alkaline Phosphatase, subunit A"/>
    <property type="match status" value="1"/>
</dbReference>
<feature type="transmembrane region" description="Helical" evidence="6">
    <location>
        <begin position="104"/>
        <end position="131"/>
    </location>
</feature>
<dbReference type="Proteomes" id="UP001615550">
    <property type="component" value="Unassembled WGS sequence"/>
</dbReference>
<feature type="transmembrane region" description="Helical" evidence="6">
    <location>
        <begin position="58"/>
        <end position="75"/>
    </location>
</feature>
<name>A0ABW8DCD2_9GAMM</name>
<evidence type="ECO:0000256" key="5">
    <source>
        <dbReference type="ARBA" id="ARBA00023136"/>
    </source>
</evidence>
<evidence type="ECO:0000256" key="2">
    <source>
        <dbReference type="ARBA" id="ARBA00022475"/>
    </source>
</evidence>
<dbReference type="PANTHER" id="PTHR47371">
    <property type="entry name" value="LIPOTEICHOIC ACID SYNTHASE"/>
    <property type="match status" value="1"/>
</dbReference>
<keyword evidence="4 6" id="KW-1133">Transmembrane helix</keyword>
<feature type="domain" description="Sulfatase N-terminal" evidence="7">
    <location>
        <begin position="215"/>
        <end position="478"/>
    </location>
</feature>
<comment type="caution">
    <text evidence="8">The sequence shown here is derived from an EMBL/GenBank/DDBJ whole genome shotgun (WGS) entry which is preliminary data.</text>
</comment>
<keyword evidence="2" id="KW-1003">Cell membrane</keyword>
<evidence type="ECO:0000313" key="9">
    <source>
        <dbReference type="Proteomes" id="UP001615550"/>
    </source>
</evidence>
<gene>
    <name evidence="8" type="ORF">ACD661_13750</name>
</gene>
<dbReference type="InterPro" id="IPR017850">
    <property type="entry name" value="Alkaline_phosphatase_core_sf"/>
</dbReference>
<feature type="transmembrane region" description="Helical" evidence="6">
    <location>
        <begin position="6"/>
        <end position="22"/>
    </location>
</feature>
<dbReference type="CDD" id="cd16015">
    <property type="entry name" value="LTA_synthase"/>
    <property type="match status" value="1"/>
</dbReference>
<dbReference type="Pfam" id="PF00884">
    <property type="entry name" value="Sulfatase"/>
    <property type="match status" value="1"/>
</dbReference>
<keyword evidence="9" id="KW-1185">Reference proteome</keyword>
<accession>A0ABW8DCD2</accession>
<comment type="subcellular location">
    <subcellularLocation>
        <location evidence="1">Cell membrane</location>
        <topology evidence="1">Multi-pass membrane protein</topology>
    </subcellularLocation>
</comment>
<evidence type="ECO:0000256" key="6">
    <source>
        <dbReference type="SAM" id="Phobius"/>
    </source>
</evidence>
<keyword evidence="5 6" id="KW-0472">Membrane</keyword>
<dbReference type="PANTHER" id="PTHR47371:SF3">
    <property type="entry name" value="PHOSPHOGLYCEROL TRANSFERASE I"/>
    <property type="match status" value="1"/>
</dbReference>